<feature type="transmembrane region" description="Helical" evidence="6">
    <location>
        <begin position="67"/>
        <end position="86"/>
    </location>
</feature>
<evidence type="ECO:0000313" key="8">
    <source>
        <dbReference type="EMBL" id="KAJ8262754.1"/>
    </source>
</evidence>
<evidence type="ECO:0000256" key="3">
    <source>
        <dbReference type="ARBA" id="ARBA00022989"/>
    </source>
</evidence>
<evidence type="ECO:0000256" key="6">
    <source>
        <dbReference type="SAM" id="Phobius"/>
    </source>
</evidence>
<gene>
    <name evidence="8" type="ORF">COCON_G00152110</name>
</gene>
<evidence type="ECO:0000256" key="4">
    <source>
        <dbReference type="ARBA" id="ARBA00023136"/>
    </source>
</evidence>
<evidence type="ECO:0000313" key="9">
    <source>
        <dbReference type="Proteomes" id="UP001152803"/>
    </source>
</evidence>
<comment type="subcellular location">
    <subcellularLocation>
        <location evidence="1">Membrane</location>
        <topology evidence="1">Single-pass membrane protein</topology>
    </subcellularLocation>
</comment>
<dbReference type="Pfam" id="PF11057">
    <property type="entry name" value="Cortexin"/>
    <property type="match status" value="1"/>
</dbReference>
<dbReference type="OrthoDB" id="9947540at2759"/>
<protein>
    <recommendedName>
        <fullName evidence="7">SRCR domain-containing protein</fullName>
    </recommendedName>
</protein>
<proteinExistence type="predicted"/>
<keyword evidence="9" id="KW-1185">Reference proteome</keyword>
<dbReference type="PANTHER" id="PTHR16736">
    <property type="entry name" value="CORTEXIN-1-RELATED"/>
    <property type="match status" value="1"/>
</dbReference>
<comment type="caution">
    <text evidence="8">The sequence shown here is derived from an EMBL/GenBank/DDBJ whole genome shotgun (WGS) entry which is preliminary data.</text>
</comment>
<sequence>MWSTLRYYHCCGSQTAFQVTGVKPHTKDTGHNCALSWSFLLLISTPIPSFSSRRHGQPRTECFMKNVCFKALFLAFLVFLLFYIAVSSTEIEGEVEKRIAWAKPWGFVCNSKWTRSCHSETKMRPGPGQLCRGCVRMRVLLWAYPLRFSWMMEAEPFTSTLLRAGGRVPDPGMTLEQKTTFAFVIFLFIFLGILIVRCFRILLDPYRSMPTSTWADGLDGLEKGQFDYALA</sequence>
<dbReference type="InterPro" id="IPR001190">
    <property type="entry name" value="SRCR"/>
</dbReference>
<dbReference type="EMBL" id="JAFJMO010000011">
    <property type="protein sequence ID" value="KAJ8262754.1"/>
    <property type="molecule type" value="Genomic_DNA"/>
</dbReference>
<evidence type="ECO:0000256" key="2">
    <source>
        <dbReference type="ARBA" id="ARBA00022692"/>
    </source>
</evidence>
<dbReference type="AlphaFoldDB" id="A0A9Q1D929"/>
<feature type="domain" description="SRCR" evidence="7">
    <location>
        <begin position="82"/>
        <end position="132"/>
    </location>
</feature>
<keyword evidence="2 6" id="KW-0812">Transmembrane</keyword>
<dbReference type="PANTHER" id="PTHR16736:SF1">
    <property type="entry name" value="CORTEXIN-3"/>
    <property type="match status" value="1"/>
</dbReference>
<reference evidence="8" key="1">
    <citation type="journal article" date="2023" name="Science">
        <title>Genome structures resolve the early diversification of teleost fishes.</title>
        <authorList>
            <person name="Parey E."/>
            <person name="Louis A."/>
            <person name="Montfort J."/>
            <person name="Bouchez O."/>
            <person name="Roques C."/>
            <person name="Iampietro C."/>
            <person name="Lluch J."/>
            <person name="Castinel A."/>
            <person name="Donnadieu C."/>
            <person name="Desvignes T."/>
            <person name="Floi Bucao C."/>
            <person name="Jouanno E."/>
            <person name="Wen M."/>
            <person name="Mejri S."/>
            <person name="Dirks R."/>
            <person name="Jansen H."/>
            <person name="Henkel C."/>
            <person name="Chen W.J."/>
            <person name="Zahm M."/>
            <person name="Cabau C."/>
            <person name="Klopp C."/>
            <person name="Thompson A.W."/>
            <person name="Robinson-Rechavi M."/>
            <person name="Braasch I."/>
            <person name="Lecointre G."/>
            <person name="Bobe J."/>
            <person name="Postlethwait J.H."/>
            <person name="Berthelot C."/>
            <person name="Roest Crollius H."/>
            <person name="Guiguen Y."/>
        </authorList>
    </citation>
    <scope>NUCLEOTIDE SEQUENCE</scope>
    <source>
        <strain evidence="8">Concon-B</strain>
    </source>
</reference>
<keyword evidence="4 6" id="KW-0472">Membrane</keyword>
<evidence type="ECO:0000256" key="1">
    <source>
        <dbReference type="ARBA" id="ARBA00004167"/>
    </source>
</evidence>
<evidence type="ECO:0000259" key="7">
    <source>
        <dbReference type="PROSITE" id="PS50287"/>
    </source>
</evidence>
<dbReference type="GO" id="GO:0016020">
    <property type="term" value="C:membrane"/>
    <property type="evidence" value="ECO:0007669"/>
    <property type="project" value="UniProtKB-SubCell"/>
</dbReference>
<dbReference type="PROSITE" id="PS50287">
    <property type="entry name" value="SRCR_2"/>
    <property type="match status" value="1"/>
</dbReference>
<dbReference type="InterPro" id="IPR020066">
    <property type="entry name" value="Cortexin"/>
</dbReference>
<evidence type="ECO:0000256" key="5">
    <source>
        <dbReference type="PROSITE-ProRule" id="PRU00196"/>
    </source>
</evidence>
<feature type="transmembrane region" description="Helical" evidence="6">
    <location>
        <begin position="181"/>
        <end position="203"/>
    </location>
</feature>
<dbReference type="Proteomes" id="UP001152803">
    <property type="component" value="Unassembled WGS sequence"/>
</dbReference>
<name>A0A9Q1D929_CONCO</name>
<keyword evidence="3 6" id="KW-1133">Transmembrane helix</keyword>
<comment type="caution">
    <text evidence="5">Lacks conserved residue(s) required for the propagation of feature annotation.</text>
</comment>
<organism evidence="8 9">
    <name type="scientific">Conger conger</name>
    <name type="common">Conger eel</name>
    <name type="synonym">Muraena conger</name>
    <dbReference type="NCBI Taxonomy" id="82655"/>
    <lineage>
        <taxon>Eukaryota</taxon>
        <taxon>Metazoa</taxon>
        <taxon>Chordata</taxon>
        <taxon>Craniata</taxon>
        <taxon>Vertebrata</taxon>
        <taxon>Euteleostomi</taxon>
        <taxon>Actinopterygii</taxon>
        <taxon>Neopterygii</taxon>
        <taxon>Teleostei</taxon>
        <taxon>Anguilliformes</taxon>
        <taxon>Congridae</taxon>
        <taxon>Conger</taxon>
    </lineage>
</organism>
<accession>A0A9Q1D929</accession>